<feature type="domain" description="F-box" evidence="1">
    <location>
        <begin position="43"/>
        <end position="88"/>
    </location>
</feature>
<dbReference type="InterPro" id="IPR036047">
    <property type="entry name" value="F-box-like_dom_sf"/>
</dbReference>
<dbReference type="Gene3D" id="3.80.10.10">
    <property type="entry name" value="Ribonuclease Inhibitor"/>
    <property type="match status" value="1"/>
</dbReference>
<evidence type="ECO:0000259" key="1">
    <source>
        <dbReference type="Pfam" id="PF12937"/>
    </source>
</evidence>
<keyword evidence="3" id="KW-1185">Reference proteome</keyword>
<dbReference type="OrthoDB" id="3172239at2759"/>
<dbReference type="Proteomes" id="UP000077266">
    <property type="component" value="Unassembled WGS sequence"/>
</dbReference>
<evidence type="ECO:0000313" key="3">
    <source>
        <dbReference type="Proteomes" id="UP000077266"/>
    </source>
</evidence>
<dbReference type="SUPFAM" id="SSF81383">
    <property type="entry name" value="F-box domain"/>
    <property type="match status" value="1"/>
</dbReference>
<protein>
    <recommendedName>
        <fullName evidence="1">F-box domain-containing protein</fullName>
    </recommendedName>
</protein>
<dbReference type="AlphaFoldDB" id="A0A165ETC1"/>
<organism evidence="2 3">
    <name type="scientific">Exidia glandulosa HHB12029</name>
    <dbReference type="NCBI Taxonomy" id="1314781"/>
    <lineage>
        <taxon>Eukaryota</taxon>
        <taxon>Fungi</taxon>
        <taxon>Dikarya</taxon>
        <taxon>Basidiomycota</taxon>
        <taxon>Agaricomycotina</taxon>
        <taxon>Agaricomycetes</taxon>
        <taxon>Auriculariales</taxon>
        <taxon>Exidiaceae</taxon>
        <taxon>Exidia</taxon>
    </lineage>
</organism>
<evidence type="ECO:0000313" key="2">
    <source>
        <dbReference type="EMBL" id="KZV87635.1"/>
    </source>
</evidence>
<dbReference type="Pfam" id="PF12937">
    <property type="entry name" value="F-box-like"/>
    <property type="match status" value="1"/>
</dbReference>
<dbReference type="InterPro" id="IPR032675">
    <property type="entry name" value="LRR_dom_sf"/>
</dbReference>
<accession>A0A165ETC1</accession>
<gene>
    <name evidence="2" type="ORF">EXIGLDRAFT_839808</name>
</gene>
<dbReference type="EMBL" id="KV426119">
    <property type="protein sequence ID" value="KZV87635.1"/>
    <property type="molecule type" value="Genomic_DNA"/>
</dbReference>
<reference evidence="2 3" key="1">
    <citation type="journal article" date="2016" name="Mol. Biol. Evol.">
        <title>Comparative Genomics of Early-Diverging Mushroom-Forming Fungi Provides Insights into the Origins of Lignocellulose Decay Capabilities.</title>
        <authorList>
            <person name="Nagy L.G."/>
            <person name="Riley R."/>
            <person name="Tritt A."/>
            <person name="Adam C."/>
            <person name="Daum C."/>
            <person name="Floudas D."/>
            <person name="Sun H."/>
            <person name="Yadav J.S."/>
            <person name="Pangilinan J."/>
            <person name="Larsson K.H."/>
            <person name="Matsuura K."/>
            <person name="Barry K."/>
            <person name="Labutti K."/>
            <person name="Kuo R."/>
            <person name="Ohm R.A."/>
            <person name="Bhattacharya S.S."/>
            <person name="Shirouzu T."/>
            <person name="Yoshinaga Y."/>
            <person name="Martin F.M."/>
            <person name="Grigoriev I.V."/>
            <person name="Hibbett D.S."/>
        </authorList>
    </citation>
    <scope>NUCLEOTIDE SEQUENCE [LARGE SCALE GENOMIC DNA]</scope>
    <source>
        <strain evidence="2 3">HHB12029</strain>
    </source>
</reference>
<dbReference type="InterPro" id="IPR001810">
    <property type="entry name" value="F-box_dom"/>
</dbReference>
<dbReference type="InParanoid" id="A0A165ETC1"/>
<name>A0A165ETC1_EXIGL</name>
<dbReference type="CDD" id="cd09917">
    <property type="entry name" value="F-box_SF"/>
    <property type="match status" value="1"/>
</dbReference>
<sequence>MEEETSPSHASDMSVNDAHSNVLAFADAAISRLRLRNSLLPVARLPNEVLCCAFTFLDLCCCISASAVCHHWREVCVGFALLWSHLDFIDDMHLTPDAAASLIARSRNVDLDLRCNLGFYDAELEAGHAFLPTLRDNMHRVSSLVLNDEVGIYAPRLFGDIQLPRLRSLCFSTVFKCMAFDQAAGTSMAQELNTPPINISAILKRCPNLRRLHLTDLSRLRVPATFDLPNLAWMYRAYKRGGEEFSSPVDLDSVVLDGGLIWVGLNVLPILRNVRHILLTVRPLPLFLLFELPTFSPIEELALVADEAKRLLIAVRDTADRTRTFIDPTTLRYGANLPGALLRLASWTRNLVSLTLVDTDWFDVRVVPAEAPLLQYLTVIVRPNIVEVVNDSDSGEPHWEEDDAQLYDDDNVFSWRCPSLRHFTICAHERNKGIARDVADLEDERLVVFLRDILGIARDRKLENLSLVNVALVDSVSGEYLGVKRQRGSALRLTAALELVRTIEMQIDFSYTGRPNWWKDGLGSSRM</sequence>
<proteinExistence type="predicted"/>